<dbReference type="GO" id="GO:0010181">
    <property type="term" value="F:FMN binding"/>
    <property type="evidence" value="ECO:0007669"/>
    <property type="project" value="InterPro"/>
</dbReference>
<sequence length="183" mass="19755">MALPHEALLASRRESSHLNVFHGGGFSEAIALRVRDAACENGVEVTMHNLVDFEAFSGGPAQSSPALLLITTVEDEQPCPASAACLRFLRRKSHGPKTLDGLQFAVLGLGDSNLLAVAWRRVDCFGARDCNQAAEKVDSWLKHLGGTRFCRRGEADDRTGNTEIDGWLERLWAALRLSGGAGV</sequence>
<dbReference type="Proteomes" id="UP000013827">
    <property type="component" value="Unassembled WGS sequence"/>
</dbReference>
<feature type="domain" description="Flavodoxin-like" evidence="2">
    <location>
        <begin position="16"/>
        <end position="172"/>
    </location>
</feature>
<dbReference type="GO" id="GO:0016491">
    <property type="term" value="F:oxidoreductase activity"/>
    <property type="evidence" value="ECO:0007669"/>
    <property type="project" value="TreeGrafter"/>
</dbReference>
<dbReference type="InterPro" id="IPR008254">
    <property type="entry name" value="Flavodoxin/NO_synth"/>
</dbReference>
<evidence type="ECO:0000313" key="3">
    <source>
        <dbReference type="EnsemblProtists" id="EOD33362"/>
    </source>
</evidence>
<protein>
    <recommendedName>
        <fullName evidence="2">Flavodoxin-like domain-containing protein</fullName>
    </recommendedName>
</protein>
<evidence type="ECO:0000256" key="1">
    <source>
        <dbReference type="ARBA" id="ARBA00022630"/>
    </source>
</evidence>
<dbReference type="SUPFAM" id="SSF52218">
    <property type="entry name" value="Flavoproteins"/>
    <property type="match status" value="1"/>
</dbReference>
<dbReference type="Gene3D" id="3.40.50.360">
    <property type="match status" value="1"/>
</dbReference>
<evidence type="ECO:0000259" key="2">
    <source>
        <dbReference type="PROSITE" id="PS50902"/>
    </source>
</evidence>
<proteinExistence type="predicted"/>
<organism evidence="3 4">
    <name type="scientific">Emiliania huxleyi (strain CCMP1516)</name>
    <dbReference type="NCBI Taxonomy" id="280463"/>
    <lineage>
        <taxon>Eukaryota</taxon>
        <taxon>Haptista</taxon>
        <taxon>Haptophyta</taxon>
        <taxon>Prymnesiophyceae</taxon>
        <taxon>Isochrysidales</taxon>
        <taxon>Noelaerhabdaceae</taxon>
        <taxon>Emiliania</taxon>
    </lineage>
</organism>
<evidence type="ECO:0000313" key="4">
    <source>
        <dbReference type="Proteomes" id="UP000013827"/>
    </source>
</evidence>
<dbReference type="STRING" id="2903.R1DEI1"/>
<dbReference type="AlphaFoldDB" id="A0A0D3KC77"/>
<dbReference type="HOGENOM" id="CLU_1477739_0_0_1"/>
<dbReference type="PROSITE" id="PS50902">
    <property type="entry name" value="FLAVODOXIN_LIKE"/>
    <property type="match status" value="1"/>
</dbReference>
<dbReference type="PaxDb" id="2903-EOD33362"/>
<dbReference type="GeneID" id="17278633"/>
<dbReference type="RefSeq" id="XP_005785791.1">
    <property type="nucleotide sequence ID" value="XM_005785734.1"/>
</dbReference>
<keyword evidence="1" id="KW-0285">Flavoprotein</keyword>
<dbReference type="InterPro" id="IPR029039">
    <property type="entry name" value="Flavoprotein-like_sf"/>
</dbReference>
<dbReference type="EnsemblProtists" id="EOD33362">
    <property type="protein sequence ID" value="EOD33362"/>
    <property type="gene ID" value="EMIHUDRAFT_229939"/>
</dbReference>
<dbReference type="Pfam" id="PF00258">
    <property type="entry name" value="Flavodoxin_1"/>
    <property type="match status" value="1"/>
</dbReference>
<dbReference type="eggNOG" id="ENOG502T0FH">
    <property type="taxonomic scope" value="Eukaryota"/>
</dbReference>
<dbReference type="PANTHER" id="PTHR19384:SF17">
    <property type="entry name" value="NADPH--CYTOCHROME P450 REDUCTASE"/>
    <property type="match status" value="1"/>
</dbReference>
<reference evidence="3" key="2">
    <citation type="submission" date="2024-10" db="UniProtKB">
        <authorList>
            <consortium name="EnsemblProtists"/>
        </authorList>
    </citation>
    <scope>IDENTIFICATION</scope>
</reference>
<dbReference type="KEGG" id="ehx:EMIHUDRAFT_229939"/>
<reference evidence="4" key="1">
    <citation type="journal article" date="2013" name="Nature">
        <title>Pan genome of the phytoplankton Emiliania underpins its global distribution.</title>
        <authorList>
            <person name="Read B.A."/>
            <person name="Kegel J."/>
            <person name="Klute M.J."/>
            <person name="Kuo A."/>
            <person name="Lefebvre S.C."/>
            <person name="Maumus F."/>
            <person name="Mayer C."/>
            <person name="Miller J."/>
            <person name="Monier A."/>
            <person name="Salamov A."/>
            <person name="Young J."/>
            <person name="Aguilar M."/>
            <person name="Claverie J.M."/>
            <person name="Frickenhaus S."/>
            <person name="Gonzalez K."/>
            <person name="Herman E.K."/>
            <person name="Lin Y.C."/>
            <person name="Napier J."/>
            <person name="Ogata H."/>
            <person name="Sarno A.F."/>
            <person name="Shmutz J."/>
            <person name="Schroeder D."/>
            <person name="de Vargas C."/>
            <person name="Verret F."/>
            <person name="von Dassow P."/>
            <person name="Valentin K."/>
            <person name="Van de Peer Y."/>
            <person name="Wheeler G."/>
            <person name="Dacks J.B."/>
            <person name="Delwiche C.F."/>
            <person name="Dyhrman S.T."/>
            <person name="Glockner G."/>
            <person name="John U."/>
            <person name="Richards T."/>
            <person name="Worden A.Z."/>
            <person name="Zhang X."/>
            <person name="Grigoriev I.V."/>
            <person name="Allen A.E."/>
            <person name="Bidle K."/>
            <person name="Borodovsky M."/>
            <person name="Bowler C."/>
            <person name="Brownlee C."/>
            <person name="Cock J.M."/>
            <person name="Elias M."/>
            <person name="Gladyshev V.N."/>
            <person name="Groth M."/>
            <person name="Guda C."/>
            <person name="Hadaegh A."/>
            <person name="Iglesias-Rodriguez M.D."/>
            <person name="Jenkins J."/>
            <person name="Jones B.M."/>
            <person name="Lawson T."/>
            <person name="Leese F."/>
            <person name="Lindquist E."/>
            <person name="Lobanov A."/>
            <person name="Lomsadze A."/>
            <person name="Malik S.B."/>
            <person name="Marsh M.E."/>
            <person name="Mackinder L."/>
            <person name="Mock T."/>
            <person name="Mueller-Roeber B."/>
            <person name="Pagarete A."/>
            <person name="Parker M."/>
            <person name="Probert I."/>
            <person name="Quesneville H."/>
            <person name="Raines C."/>
            <person name="Rensing S.A."/>
            <person name="Riano-Pachon D.M."/>
            <person name="Richier S."/>
            <person name="Rokitta S."/>
            <person name="Shiraiwa Y."/>
            <person name="Soanes D.M."/>
            <person name="van der Giezen M."/>
            <person name="Wahlund T.M."/>
            <person name="Williams B."/>
            <person name="Wilson W."/>
            <person name="Wolfe G."/>
            <person name="Wurch L.L."/>
        </authorList>
    </citation>
    <scope>NUCLEOTIDE SEQUENCE</scope>
</reference>
<keyword evidence="4" id="KW-1185">Reference proteome</keyword>
<dbReference type="GO" id="GO:0050660">
    <property type="term" value="F:flavin adenine dinucleotide binding"/>
    <property type="evidence" value="ECO:0007669"/>
    <property type="project" value="TreeGrafter"/>
</dbReference>
<name>A0A0D3KC77_EMIH1</name>
<dbReference type="PANTHER" id="PTHR19384">
    <property type="entry name" value="NITRIC OXIDE SYNTHASE-RELATED"/>
    <property type="match status" value="1"/>
</dbReference>
<dbReference type="GO" id="GO:0005829">
    <property type="term" value="C:cytosol"/>
    <property type="evidence" value="ECO:0007669"/>
    <property type="project" value="TreeGrafter"/>
</dbReference>
<accession>A0A0D3KC77</accession>